<dbReference type="PANTHER" id="PTHR11364">
    <property type="entry name" value="THIOSULFATE SULFERTANSFERASE"/>
    <property type="match status" value="1"/>
</dbReference>
<protein>
    <recommendedName>
        <fullName evidence="8">Thiosulfate sulfurtransferase</fullName>
    </recommendedName>
</protein>
<dbReference type="SUPFAM" id="SSF52821">
    <property type="entry name" value="Rhodanese/Cell cycle control phosphatase"/>
    <property type="match status" value="2"/>
</dbReference>
<dbReference type="InterPro" id="IPR001763">
    <property type="entry name" value="Rhodanese-like_dom"/>
</dbReference>
<proteinExistence type="predicted"/>
<gene>
    <name evidence="6" type="ORF">GCM10023094_21980</name>
</gene>
<dbReference type="InterPro" id="IPR045078">
    <property type="entry name" value="TST/MPST-like"/>
</dbReference>
<dbReference type="PROSITE" id="PS50206">
    <property type="entry name" value="RHODANESE_3"/>
    <property type="match status" value="2"/>
</dbReference>
<dbReference type="Pfam" id="PF01661">
    <property type="entry name" value="Macro"/>
    <property type="match status" value="1"/>
</dbReference>
<dbReference type="PANTHER" id="PTHR11364:SF27">
    <property type="entry name" value="SULFURTRANSFERASE"/>
    <property type="match status" value="1"/>
</dbReference>
<dbReference type="InterPro" id="IPR001307">
    <property type="entry name" value="Thiosulphate_STrfase_CS"/>
</dbReference>
<dbReference type="Proteomes" id="UP001501183">
    <property type="component" value="Unassembled WGS sequence"/>
</dbReference>
<evidence type="ECO:0000259" key="4">
    <source>
        <dbReference type="PROSITE" id="PS50206"/>
    </source>
</evidence>
<dbReference type="Pfam" id="PF00581">
    <property type="entry name" value="Rhodanese"/>
    <property type="match status" value="2"/>
</dbReference>
<dbReference type="CDD" id="cd01449">
    <property type="entry name" value="TST_Repeat_2"/>
    <property type="match status" value="1"/>
</dbReference>
<dbReference type="InterPro" id="IPR043472">
    <property type="entry name" value="Macro_dom-like"/>
</dbReference>
<keyword evidence="2" id="KW-0677">Repeat</keyword>
<dbReference type="InterPro" id="IPR002589">
    <property type="entry name" value="Macro_dom"/>
</dbReference>
<evidence type="ECO:0008006" key="8">
    <source>
        <dbReference type="Google" id="ProtNLM"/>
    </source>
</evidence>
<dbReference type="SMART" id="SM00506">
    <property type="entry name" value="A1pp"/>
    <property type="match status" value="1"/>
</dbReference>
<dbReference type="Gene3D" id="3.40.220.10">
    <property type="entry name" value="Leucine Aminopeptidase, subunit E, domain 1"/>
    <property type="match status" value="1"/>
</dbReference>
<accession>A0ABP8NZ44</accession>
<evidence type="ECO:0000313" key="6">
    <source>
        <dbReference type="EMBL" id="GAA4478395.1"/>
    </source>
</evidence>
<evidence type="ECO:0000256" key="1">
    <source>
        <dbReference type="ARBA" id="ARBA00022679"/>
    </source>
</evidence>
<evidence type="ECO:0000256" key="3">
    <source>
        <dbReference type="SAM" id="MobiDB-lite"/>
    </source>
</evidence>
<evidence type="ECO:0000259" key="5">
    <source>
        <dbReference type="PROSITE" id="PS51154"/>
    </source>
</evidence>
<dbReference type="EMBL" id="BAABFB010000035">
    <property type="protein sequence ID" value="GAA4478395.1"/>
    <property type="molecule type" value="Genomic_DNA"/>
</dbReference>
<feature type="domain" description="Rhodanese" evidence="4">
    <location>
        <begin position="183"/>
        <end position="301"/>
    </location>
</feature>
<name>A0ABP8NZ44_9NOCA</name>
<reference evidence="7" key="1">
    <citation type="journal article" date="2019" name="Int. J. Syst. Evol. Microbiol.">
        <title>The Global Catalogue of Microorganisms (GCM) 10K type strain sequencing project: providing services to taxonomists for standard genome sequencing and annotation.</title>
        <authorList>
            <consortium name="The Broad Institute Genomics Platform"/>
            <consortium name="The Broad Institute Genome Sequencing Center for Infectious Disease"/>
            <person name="Wu L."/>
            <person name="Ma J."/>
        </authorList>
    </citation>
    <scope>NUCLEOTIDE SEQUENCE [LARGE SCALE GENOMIC DNA]</scope>
    <source>
        <strain evidence="7">JCM 32206</strain>
    </source>
</reference>
<sequence length="446" mass="46199">MVTIDVVRGDITRFEADAIVNAANSGLLGGGGVDGAIHRVGGPAVLAECRRLRETTLPGGLPAGDAVATTAGNLPARWVIHTVGPVYSAAEDRSAVLRSAYTRSLAVADELGARTVAFPLVSAGVYGWPHADAVHQAVSAVRSASTSVRRVTFVAFGDAMADLLRRELSPLVAVEELATRLGSARPTVLLDVRWALGDPHGHDHFLRGHLPGARFVDLDTELAAPPTPELGRHPLPAAADLQASARRWGIDDGDVVVVYDATGNTAAARAWWLLRWAGIADVRMLDGGLQAWTAAGYPLEEGPGVPVAAGTVVLGSGHLPTVTIDEVADLARDGIVLDARAAERYRGEVEPVDPRAGHIPGARSAPTTENLDGAGRFADAATLRRRFAELGADGSVPVAAYCGSGVNATHEVAALAIAGIEAALFPGSWSQWSGDPARPAATGPNP</sequence>
<dbReference type="SUPFAM" id="SSF52949">
    <property type="entry name" value="Macro domain-like"/>
    <property type="match status" value="1"/>
</dbReference>
<feature type="domain" description="Rhodanese" evidence="4">
    <location>
        <begin position="330"/>
        <end position="441"/>
    </location>
</feature>
<evidence type="ECO:0000256" key="2">
    <source>
        <dbReference type="ARBA" id="ARBA00022737"/>
    </source>
</evidence>
<keyword evidence="1" id="KW-0808">Transferase</keyword>
<evidence type="ECO:0000313" key="7">
    <source>
        <dbReference type="Proteomes" id="UP001501183"/>
    </source>
</evidence>
<comment type="caution">
    <text evidence="6">The sequence shown here is derived from an EMBL/GenBank/DDBJ whole genome shotgun (WGS) entry which is preliminary data.</text>
</comment>
<dbReference type="PROSITE" id="PS00380">
    <property type="entry name" value="RHODANESE_1"/>
    <property type="match status" value="1"/>
</dbReference>
<dbReference type="InterPro" id="IPR036873">
    <property type="entry name" value="Rhodanese-like_dom_sf"/>
</dbReference>
<dbReference type="CDD" id="cd01448">
    <property type="entry name" value="TST_Repeat_1"/>
    <property type="match status" value="1"/>
</dbReference>
<feature type="region of interest" description="Disordered" evidence="3">
    <location>
        <begin position="351"/>
        <end position="372"/>
    </location>
</feature>
<dbReference type="Gene3D" id="3.40.250.10">
    <property type="entry name" value="Rhodanese-like domain"/>
    <property type="match status" value="2"/>
</dbReference>
<dbReference type="NCBIfam" id="NF001664">
    <property type="entry name" value="PRK00431.1-6"/>
    <property type="match status" value="1"/>
</dbReference>
<organism evidence="6 7">
    <name type="scientific">Rhodococcus olei</name>
    <dbReference type="NCBI Taxonomy" id="2161675"/>
    <lineage>
        <taxon>Bacteria</taxon>
        <taxon>Bacillati</taxon>
        <taxon>Actinomycetota</taxon>
        <taxon>Actinomycetes</taxon>
        <taxon>Mycobacteriales</taxon>
        <taxon>Nocardiaceae</taxon>
        <taxon>Rhodococcus</taxon>
    </lineage>
</organism>
<dbReference type="PROSITE" id="PS51154">
    <property type="entry name" value="MACRO"/>
    <property type="match status" value="1"/>
</dbReference>
<dbReference type="SMART" id="SM00450">
    <property type="entry name" value="RHOD"/>
    <property type="match status" value="2"/>
</dbReference>
<feature type="domain" description="Macro" evidence="5">
    <location>
        <begin position="1"/>
        <end position="172"/>
    </location>
</feature>
<keyword evidence="7" id="KW-1185">Reference proteome</keyword>